<evidence type="ECO:0000313" key="2">
    <source>
        <dbReference type="EMBL" id="GAA0464051.1"/>
    </source>
</evidence>
<name>A0ABN0ZZT5_9SPHN</name>
<gene>
    <name evidence="2" type="ORF">GCM10009096_00640</name>
</gene>
<dbReference type="RefSeq" id="WP_229954373.1">
    <property type="nucleotide sequence ID" value="NZ_BAAAEM010000002.1"/>
</dbReference>
<evidence type="ECO:0000256" key="1">
    <source>
        <dbReference type="SAM" id="SignalP"/>
    </source>
</evidence>
<keyword evidence="3" id="KW-1185">Reference proteome</keyword>
<proteinExistence type="predicted"/>
<evidence type="ECO:0000313" key="3">
    <source>
        <dbReference type="Proteomes" id="UP001500713"/>
    </source>
</evidence>
<accession>A0ABN0ZZT5</accession>
<dbReference type="Proteomes" id="UP001500713">
    <property type="component" value="Unassembled WGS sequence"/>
</dbReference>
<feature type="chain" id="PRO_5045119323" evidence="1">
    <location>
        <begin position="24"/>
        <end position="116"/>
    </location>
</feature>
<sequence length="116" mass="12679">MKNILFLMSFLGALIIGSSSAIAGGSTSSTTQKITSVAFHEVGFFMYGNGWDNPNGCDRDVAIVLLKTDRNYDKAFALLMTAFASGKEIRGYLDGCAMHDGQSYNTIRGFKYLEVR</sequence>
<organism evidence="2 3">
    <name type="scientific">Parasphingorhabdus litoris</name>
    <dbReference type="NCBI Taxonomy" id="394733"/>
    <lineage>
        <taxon>Bacteria</taxon>
        <taxon>Pseudomonadati</taxon>
        <taxon>Pseudomonadota</taxon>
        <taxon>Alphaproteobacteria</taxon>
        <taxon>Sphingomonadales</taxon>
        <taxon>Sphingomonadaceae</taxon>
        <taxon>Parasphingorhabdus</taxon>
    </lineage>
</organism>
<reference evidence="3" key="1">
    <citation type="journal article" date="2019" name="Int. J. Syst. Evol. Microbiol.">
        <title>The Global Catalogue of Microorganisms (GCM) 10K type strain sequencing project: providing services to taxonomists for standard genome sequencing and annotation.</title>
        <authorList>
            <consortium name="The Broad Institute Genomics Platform"/>
            <consortium name="The Broad Institute Genome Sequencing Center for Infectious Disease"/>
            <person name="Wu L."/>
            <person name="Ma J."/>
        </authorList>
    </citation>
    <scope>NUCLEOTIDE SEQUENCE [LARGE SCALE GENOMIC DNA]</scope>
    <source>
        <strain evidence="3">JCM 14162</strain>
    </source>
</reference>
<dbReference type="EMBL" id="BAAAEM010000002">
    <property type="protein sequence ID" value="GAA0464051.1"/>
    <property type="molecule type" value="Genomic_DNA"/>
</dbReference>
<keyword evidence="1" id="KW-0732">Signal</keyword>
<feature type="signal peptide" evidence="1">
    <location>
        <begin position="1"/>
        <end position="23"/>
    </location>
</feature>
<protein>
    <submittedName>
        <fullName evidence="2">Uncharacterized protein</fullName>
    </submittedName>
</protein>
<comment type="caution">
    <text evidence="2">The sequence shown here is derived from an EMBL/GenBank/DDBJ whole genome shotgun (WGS) entry which is preliminary data.</text>
</comment>